<evidence type="ECO:0000313" key="2">
    <source>
        <dbReference type="Proteomes" id="UP000270678"/>
    </source>
</evidence>
<accession>A0A3Q9I6Q9</accession>
<keyword evidence="2" id="KW-1185">Reference proteome</keyword>
<dbReference type="OrthoDB" id="2640196at2"/>
<sequence>MVKHRGRHRQPVLAPTGAALQRIACQMLPFYKAIACNRKYAAAWSRAVVSADLDAMIKLLCKVSPVLGRHGLGTNAIGYFISFAIHKSSYLNGVTIPPGTVRFKFETAAHRAMTRAILPLYRRLACQRSFADRLARAIRCHNKSLAIALIRSTIRSSALKAVHIDHTGFGLSSKFPFSKHVYQNLLFLEFEK</sequence>
<evidence type="ECO:0000313" key="1">
    <source>
        <dbReference type="EMBL" id="AZS13750.1"/>
    </source>
</evidence>
<dbReference type="KEGG" id="plut:EI981_04185"/>
<dbReference type="EMBL" id="CP034346">
    <property type="protein sequence ID" value="AZS13750.1"/>
    <property type="molecule type" value="Genomic_DNA"/>
</dbReference>
<organism evidence="1 2">
    <name type="scientific">Paenibacillus lutimineralis</name>
    <dbReference type="NCBI Taxonomy" id="2707005"/>
    <lineage>
        <taxon>Bacteria</taxon>
        <taxon>Bacillati</taxon>
        <taxon>Bacillota</taxon>
        <taxon>Bacilli</taxon>
        <taxon>Bacillales</taxon>
        <taxon>Paenibacillaceae</taxon>
        <taxon>Paenibacillus</taxon>
    </lineage>
</organism>
<dbReference type="Proteomes" id="UP000270678">
    <property type="component" value="Chromosome"/>
</dbReference>
<protein>
    <submittedName>
        <fullName evidence="1">Uncharacterized protein</fullName>
    </submittedName>
</protein>
<name>A0A3Q9I6Q9_9BACL</name>
<dbReference type="AlphaFoldDB" id="A0A3Q9I6Q9"/>
<proteinExistence type="predicted"/>
<gene>
    <name evidence="1" type="ORF">EI981_04185</name>
</gene>
<reference evidence="2" key="1">
    <citation type="submission" date="2018-12" db="EMBL/GenBank/DDBJ databases">
        <title>Complete genome sequence of Paenibacillus sp. MBLB1234.</title>
        <authorList>
            <person name="Nam Y.-D."/>
            <person name="Kang J."/>
            <person name="Chung W.-H."/>
            <person name="Park Y.S."/>
        </authorList>
    </citation>
    <scope>NUCLEOTIDE SEQUENCE [LARGE SCALE GENOMIC DNA]</scope>
    <source>
        <strain evidence="2">MBLB1234</strain>
    </source>
</reference>
<dbReference type="RefSeq" id="WP_126995728.1">
    <property type="nucleotide sequence ID" value="NZ_CP034346.1"/>
</dbReference>